<dbReference type="Pfam" id="PF25244">
    <property type="entry name" value="PML_C"/>
    <property type="match status" value="1"/>
</dbReference>
<name>A0A3M6U713_POCDA</name>
<dbReference type="InterPro" id="IPR036397">
    <property type="entry name" value="RNaseH_sf"/>
</dbReference>
<keyword evidence="2" id="KW-0540">Nuclease</keyword>
<dbReference type="InterPro" id="IPR013520">
    <property type="entry name" value="Ribonucl_H"/>
</dbReference>
<dbReference type="Pfam" id="PF20700">
    <property type="entry name" value="Mutator"/>
    <property type="match status" value="1"/>
</dbReference>
<dbReference type="SUPFAM" id="SSF53098">
    <property type="entry name" value="Ribonuclease H-like"/>
    <property type="match status" value="1"/>
</dbReference>
<evidence type="ECO:0000259" key="9">
    <source>
        <dbReference type="Pfam" id="PF20700"/>
    </source>
</evidence>
<keyword evidence="5" id="KW-0269">Exonuclease</keyword>
<feature type="domain" description="Mutator-like transposase" evidence="9">
    <location>
        <begin position="44"/>
        <end position="358"/>
    </location>
</feature>
<dbReference type="GO" id="GO:0005737">
    <property type="term" value="C:cytoplasm"/>
    <property type="evidence" value="ECO:0007669"/>
    <property type="project" value="TreeGrafter"/>
</dbReference>
<dbReference type="OrthoDB" id="5984084at2759"/>
<evidence type="ECO:0000256" key="3">
    <source>
        <dbReference type="ARBA" id="ARBA00022723"/>
    </source>
</evidence>
<dbReference type="GO" id="GO:0046872">
    <property type="term" value="F:metal ion binding"/>
    <property type="evidence" value="ECO:0007669"/>
    <property type="project" value="UniProtKB-KW"/>
</dbReference>
<sequence>MAAFAERNKNAANRLKASWSAFKRQENEKNVRDPEVCSGFPLRGRRVVELNVLAEALDGGCEACGAALRLSDCIKETVTGLGSLLYICCSNSECGETNICRTNKTHRSIGTPRGRPIFDVNTKFAAGMLHVGIGPTHVNESLSSINVPSLGESTLKARKREVRPQIEKLAKESCLESLESERNLWKEDSEKENVAIGASFDMGWQKRGKAHNSLTGVGSMVGLKTGKVICYGSRSKRLNWEGSSKAMEADVCVNLVKSCGEKNAVVFVLVGDDNSSTIRKVRKNVEHKVETWSDVVHAKRSFGSSLYSIKTQHKSLTDMVIWYFQQCFGYALKQNKDDEEGSIAPHAYGDHSSCGNWCGYLKNPASYKHRGLPHGKDLTGRMLFHDEKPISDAIAIDVALKNFIEWFKSRMPCILVAHNCKSFDAGFLVQAAEKNGVMDDLAKTVSGFADSLPVFRELLPERKSHSQENLAQDLLRKSYEAHNALADVQTLPAGEQVSKCQTATKAQLQSFMGGILSEAPKRKETSVREKYISASMAIKCASSGLGLHHLQVVYQRGKEEGVNQVLMERFDNKPGVSSNKQVLAQICHMNFSVSKIKHIKTTESKLDIKCIPRTRWAPFCVSSQSSPRKFSILTAFSKPCPPFTAV</sequence>
<evidence type="ECO:0000256" key="1">
    <source>
        <dbReference type="ARBA" id="ARBA00001946"/>
    </source>
</evidence>
<gene>
    <name evidence="11" type="ORF">pdam_00013561</name>
</gene>
<keyword evidence="12" id="KW-1185">Reference proteome</keyword>
<proteinExistence type="inferred from homology"/>
<dbReference type="Gene3D" id="3.30.420.10">
    <property type="entry name" value="Ribonuclease H-like superfamily/Ribonuclease H"/>
    <property type="match status" value="1"/>
</dbReference>
<dbReference type="EMBL" id="RCHS01002152">
    <property type="protein sequence ID" value="RMX49258.1"/>
    <property type="molecule type" value="Genomic_DNA"/>
</dbReference>
<dbReference type="GO" id="GO:0006308">
    <property type="term" value="P:DNA catabolic process"/>
    <property type="evidence" value="ECO:0007669"/>
    <property type="project" value="TreeGrafter"/>
</dbReference>
<evidence type="ECO:0000256" key="2">
    <source>
        <dbReference type="ARBA" id="ARBA00022722"/>
    </source>
</evidence>
<keyword evidence="6" id="KW-0460">Magnesium</keyword>
<dbReference type="CDD" id="cd06127">
    <property type="entry name" value="DEDDh"/>
    <property type="match status" value="1"/>
</dbReference>
<keyword evidence="4" id="KW-0378">Hydrolase</keyword>
<dbReference type="PANTHER" id="PTHR13058">
    <property type="entry name" value="THREE PRIME REPAIR EXONUCLEASE 1, 2"/>
    <property type="match status" value="1"/>
</dbReference>
<dbReference type="InterPro" id="IPR049012">
    <property type="entry name" value="Mutator_transp_dom"/>
</dbReference>
<dbReference type="GO" id="GO:0008296">
    <property type="term" value="F:3'-5'-DNA exonuclease activity"/>
    <property type="evidence" value="ECO:0007669"/>
    <property type="project" value="TreeGrafter"/>
</dbReference>
<evidence type="ECO:0000256" key="4">
    <source>
        <dbReference type="ARBA" id="ARBA00022801"/>
    </source>
</evidence>
<dbReference type="PANTHER" id="PTHR13058:SF22">
    <property type="entry name" value="EXODEOXYRIBONUCLEASE III"/>
    <property type="match status" value="1"/>
</dbReference>
<dbReference type="InterPro" id="IPR012337">
    <property type="entry name" value="RNaseH-like_sf"/>
</dbReference>
<comment type="similarity">
    <text evidence="7">Belongs to the exonuclease superfamily. TREX family.</text>
</comment>
<accession>A0A3M6U713</accession>
<evidence type="ECO:0000256" key="6">
    <source>
        <dbReference type="ARBA" id="ARBA00022842"/>
    </source>
</evidence>
<evidence type="ECO:0000313" key="11">
    <source>
        <dbReference type="EMBL" id="RMX49258.1"/>
    </source>
</evidence>
<feature type="domain" description="PML C-terminal" evidence="10">
    <location>
        <begin position="527"/>
        <end position="587"/>
    </location>
</feature>
<keyword evidence="3" id="KW-0479">Metal-binding</keyword>
<protein>
    <submittedName>
        <fullName evidence="11">Uncharacterized protein</fullName>
    </submittedName>
</protein>
<dbReference type="Proteomes" id="UP000275408">
    <property type="component" value="Unassembled WGS sequence"/>
</dbReference>
<dbReference type="AlphaFoldDB" id="A0A3M6U713"/>
<comment type="cofactor">
    <cofactor evidence="1">
        <name>Mg(2+)</name>
        <dbReference type="ChEBI" id="CHEBI:18420"/>
    </cofactor>
</comment>
<comment type="caution">
    <text evidence="11">The sequence shown here is derived from an EMBL/GenBank/DDBJ whole genome shotgun (WGS) entry which is preliminary data.</text>
</comment>
<dbReference type="InterPro" id="IPR040393">
    <property type="entry name" value="TREX1/2"/>
</dbReference>
<evidence type="ECO:0000313" key="12">
    <source>
        <dbReference type="Proteomes" id="UP000275408"/>
    </source>
</evidence>
<feature type="domain" description="Exonuclease" evidence="8">
    <location>
        <begin position="397"/>
        <end position="490"/>
    </location>
</feature>
<dbReference type="Pfam" id="PF00929">
    <property type="entry name" value="RNase_T"/>
    <property type="match status" value="1"/>
</dbReference>
<dbReference type="InterPro" id="IPR057617">
    <property type="entry name" value="PML_C"/>
</dbReference>
<evidence type="ECO:0000259" key="8">
    <source>
        <dbReference type="Pfam" id="PF00929"/>
    </source>
</evidence>
<organism evidence="11 12">
    <name type="scientific">Pocillopora damicornis</name>
    <name type="common">Cauliflower coral</name>
    <name type="synonym">Millepora damicornis</name>
    <dbReference type="NCBI Taxonomy" id="46731"/>
    <lineage>
        <taxon>Eukaryota</taxon>
        <taxon>Metazoa</taxon>
        <taxon>Cnidaria</taxon>
        <taxon>Anthozoa</taxon>
        <taxon>Hexacorallia</taxon>
        <taxon>Scleractinia</taxon>
        <taxon>Astrocoeniina</taxon>
        <taxon>Pocilloporidae</taxon>
        <taxon>Pocillopora</taxon>
    </lineage>
</organism>
<evidence type="ECO:0000256" key="5">
    <source>
        <dbReference type="ARBA" id="ARBA00022839"/>
    </source>
</evidence>
<dbReference type="GO" id="GO:0003676">
    <property type="term" value="F:nucleic acid binding"/>
    <property type="evidence" value="ECO:0007669"/>
    <property type="project" value="InterPro"/>
</dbReference>
<reference evidence="11 12" key="1">
    <citation type="journal article" date="2018" name="Sci. Rep.">
        <title>Comparative analysis of the Pocillopora damicornis genome highlights role of immune system in coral evolution.</title>
        <authorList>
            <person name="Cunning R."/>
            <person name="Bay R.A."/>
            <person name="Gillette P."/>
            <person name="Baker A.C."/>
            <person name="Traylor-Knowles N."/>
        </authorList>
    </citation>
    <scope>NUCLEOTIDE SEQUENCE [LARGE SCALE GENOMIC DNA]</scope>
    <source>
        <strain evidence="11">RSMAS</strain>
        <tissue evidence="11">Whole animal</tissue>
    </source>
</reference>
<evidence type="ECO:0000259" key="10">
    <source>
        <dbReference type="Pfam" id="PF25244"/>
    </source>
</evidence>
<evidence type="ECO:0000256" key="7">
    <source>
        <dbReference type="ARBA" id="ARBA00025769"/>
    </source>
</evidence>